<dbReference type="PANTHER" id="PTHR33447:SF2">
    <property type="entry name" value="GLUTATHIONE GAMMA-GLUTAMYLCYSTEINYLTRANSFERASE"/>
    <property type="match status" value="1"/>
</dbReference>
<dbReference type="GO" id="GO:0016756">
    <property type="term" value="F:glutathione gamma-glutamylcysteinyltransferase activity"/>
    <property type="evidence" value="ECO:0007669"/>
    <property type="project" value="InterPro"/>
</dbReference>
<dbReference type="Pfam" id="PF09328">
    <property type="entry name" value="Phytochelatin_C"/>
    <property type="match status" value="1"/>
</dbReference>
<dbReference type="InterPro" id="IPR040409">
    <property type="entry name" value="PCS-like"/>
</dbReference>
<accession>A0A0A9F0U5</accession>
<sequence>MLISRRKSAPSVLYTVSCGNESWKSMAKYCVEDLPKLLKAESLDNVPTLLSRLIESLPADAGALIKWVVEVRRKEEGGLTLSKEEKERLFLKENILQQVRDTKLFTVVYNQQHANKPCCKCSSSSEDSLTRIAAAVCCQGAAILSGNLASRDGFCCRETCLKCVQANGNGLKTVISGSVVSEGNEQGIDMLLPMSPPGTSSCTSDLSSEIIKYPSSTDVLTVLLLALHPSTWLNIKDERLKAEFQTLVSTDNLPDDLKQEILHLRRQLYYLKVYKEEEEYEDPMPPSP</sequence>
<evidence type="ECO:0000313" key="2">
    <source>
        <dbReference type="EMBL" id="JAE03761.1"/>
    </source>
</evidence>
<dbReference type="PANTHER" id="PTHR33447">
    <property type="entry name" value="GLUTATHIONE GAMMA-GLUTAMYLCYSTEINYLTRANSFERASE"/>
    <property type="match status" value="1"/>
</dbReference>
<reference evidence="2" key="2">
    <citation type="journal article" date="2015" name="Data Brief">
        <title>Shoot transcriptome of the giant reed, Arundo donax.</title>
        <authorList>
            <person name="Barrero R.A."/>
            <person name="Guerrero F.D."/>
            <person name="Moolhuijzen P."/>
            <person name="Goolsby J.A."/>
            <person name="Tidwell J."/>
            <person name="Bellgard S.E."/>
            <person name="Bellgard M.I."/>
        </authorList>
    </citation>
    <scope>NUCLEOTIDE SEQUENCE</scope>
    <source>
        <tissue evidence="2">Shoot tissue taken approximately 20 cm above the soil surface</tissue>
    </source>
</reference>
<feature type="domain" description="Phytochelatin synthase C-terminal" evidence="1">
    <location>
        <begin position="18"/>
        <end position="268"/>
    </location>
</feature>
<proteinExistence type="predicted"/>
<dbReference type="GO" id="GO:0046938">
    <property type="term" value="P:phytochelatin biosynthetic process"/>
    <property type="evidence" value="ECO:0007669"/>
    <property type="project" value="InterPro"/>
</dbReference>
<dbReference type="EMBL" id="GBRH01194135">
    <property type="protein sequence ID" value="JAE03761.1"/>
    <property type="molecule type" value="Transcribed_RNA"/>
</dbReference>
<protein>
    <submittedName>
        <fullName evidence="2">PCS1</fullName>
    </submittedName>
</protein>
<dbReference type="GO" id="GO:0010273">
    <property type="term" value="P:detoxification of copper ion"/>
    <property type="evidence" value="ECO:0007669"/>
    <property type="project" value="TreeGrafter"/>
</dbReference>
<dbReference type="GO" id="GO:0098849">
    <property type="term" value="P:cellular detoxification of cadmium ion"/>
    <property type="evidence" value="ECO:0007669"/>
    <property type="project" value="TreeGrafter"/>
</dbReference>
<name>A0A0A9F0U5_ARUDO</name>
<organism evidence="2">
    <name type="scientific">Arundo donax</name>
    <name type="common">Giant reed</name>
    <name type="synonym">Donax arundinaceus</name>
    <dbReference type="NCBI Taxonomy" id="35708"/>
    <lineage>
        <taxon>Eukaryota</taxon>
        <taxon>Viridiplantae</taxon>
        <taxon>Streptophyta</taxon>
        <taxon>Embryophyta</taxon>
        <taxon>Tracheophyta</taxon>
        <taxon>Spermatophyta</taxon>
        <taxon>Magnoliopsida</taxon>
        <taxon>Liliopsida</taxon>
        <taxon>Poales</taxon>
        <taxon>Poaceae</taxon>
        <taxon>PACMAD clade</taxon>
        <taxon>Arundinoideae</taxon>
        <taxon>Arundineae</taxon>
        <taxon>Arundo</taxon>
    </lineage>
</organism>
<dbReference type="InterPro" id="IPR015407">
    <property type="entry name" value="Phytochelatin_synthase_C"/>
</dbReference>
<reference evidence="2" key="1">
    <citation type="submission" date="2014-09" db="EMBL/GenBank/DDBJ databases">
        <authorList>
            <person name="Magalhaes I.L.F."/>
            <person name="Oliveira U."/>
            <person name="Santos F.R."/>
            <person name="Vidigal T.H.D.A."/>
            <person name="Brescovit A.D."/>
            <person name="Santos A.J."/>
        </authorList>
    </citation>
    <scope>NUCLEOTIDE SEQUENCE</scope>
    <source>
        <tissue evidence="2">Shoot tissue taken approximately 20 cm above the soil surface</tissue>
    </source>
</reference>
<dbReference type="AlphaFoldDB" id="A0A0A9F0U5"/>
<evidence type="ECO:0000259" key="1">
    <source>
        <dbReference type="Pfam" id="PF09328"/>
    </source>
</evidence>
<dbReference type="GO" id="GO:0046872">
    <property type="term" value="F:metal ion binding"/>
    <property type="evidence" value="ECO:0007669"/>
    <property type="project" value="InterPro"/>
</dbReference>